<proteinExistence type="predicted"/>
<dbReference type="Pfam" id="PF09954">
    <property type="entry name" value="DUF2188"/>
    <property type="match status" value="1"/>
</dbReference>
<reference evidence="2 3" key="1">
    <citation type="submission" date="2019-03" db="EMBL/GenBank/DDBJ databases">
        <title>Genomics of glacier-inhabiting Cryobacterium strains.</title>
        <authorList>
            <person name="Liu Q."/>
            <person name="Xin Y.-H."/>
        </authorList>
    </citation>
    <scope>NUCLEOTIDE SEQUENCE [LARGE SCALE GENOMIC DNA]</scope>
    <source>
        <strain evidence="2 3">Sr59</strain>
    </source>
</reference>
<evidence type="ECO:0000313" key="2">
    <source>
        <dbReference type="EMBL" id="TFD94158.1"/>
    </source>
</evidence>
<dbReference type="RefSeq" id="WP_134639580.1">
    <property type="nucleotide sequence ID" value="NZ_SOHM01000007.1"/>
</dbReference>
<feature type="compositionally biased region" description="Basic and acidic residues" evidence="1">
    <location>
        <begin position="55"/>
        <end position="79"/>
    </location>
</feature>
<feature type="compositionally biased region" description="Basic and acidic residues" evidence="1">
    <location>
        <begin position="29"/>
        <end position="43"/>
    </location>
</feature>
<organism evidence="2 3">
    <name type="scientific">Cryobacterium lactosi</name>
    <dbReference type="NCBI Taxonomy" id="1259202"/>
    <lineage>
        <taxon>Bacteria</taxon>
        <taxon>Bacillati</taxon>
        <taxon>Actinomycetota</taxon>
        <taxon>Actinomycetes</taxon>
        <taxon>Micrococcales</taxon>
        <taxon>Microbacteriaceae</taxon>
        <taxon>Cryobacterium</taxon>
    </lineage>
</organism>
<dbReference type="AlphaFoldDB" id="A0A4R9C021"/>
<dbReference type="Proteomes" id="UP000298468">
    <property type="component" value="Unassembled WGS sequence"/>
</dbReference>
<gene>
    <name evidence="2" type="ORF">E3T61_03065</name>
</gene>
<protein>
    <submittedName>
        <fullName evidence="2">DUF2188 domain-containing protein</fullName>
    </submittedName>
</protein>
<feature type="compositionally biased region" description="Polar residues" evidence="1">
    <location>
        <begin position="1"/>
        <end position="15"/>
    </location>
</feature>
<evidence type="ECO:0000256" key="1">
    <source>
        <dbReference type="SAM" id="MobiDB-lite"/>
    </source>
</evidence>
<dbReference type="InterPro" id="IPR018691">
    <property type="entry name" value="DUF2188"/>
</dbReference>
<comment type="caution">
    <text evidence="2">The sequence shown here is derived from an EMBL/GenBank/DDBJ whole genome shotgun (WGS) entry which is preliminary data.</text>
</comment>
<evidence type="ECO:0000313" key="3">
    <source>
        <dbReference type="Proteomes" id="UP000298468"/>
    </source>
</evidence>
<dbReference type="OrthoDB" id="3233612at2"/>
<dbReference type="EMBL" id="SOHM01000007">
    <property type="protein sequence ID" value="TFD94158.1"/>
    <property type="molecule type" value="Genomic_DNA"/>
</dbReference>
<name>A0A4R9C021_9MICO</name>
<keyword evidence="3" id="KW-1185">Reference proteome</keyword>
<accession>A0A4R9C021</accession>
<feature type="region of interest" description="Disordered" evidence="1">
    <location>
        <begin position="1"/>
        <end position="79"/>
    </location>
</feature>
<sequence length="79" mass="8305">MTTQNPRYVVPNSSGGWDVKAPGATRASSHHDTQADAINRGREIIGNAGGGELNIHGRDGSIRAKDTIPKGNDPRNSKG</sequence>